<dbReference type="InterPro" id="IPR011012">
    <property type="entry name" value="Longin-like_dom_sf"/>
</dbReference>
<feature type="region of interest" description="Disordered" evidence="4">
    <location>
        <begin position="487"/>
        <end position="607"/>
    </location>
</feature>
<feature type="coiled-coil region" evidence="3">
    <location>
        <begin position="56"/>
        <end position="83"/>
    </location>
</feature>
<accession>A0AAV2YZJ3</accession>
<evidence type="ECO:0000313" key="5">
    <source>
        <dbReference type="EMBL" id="DAZ99228.1"/>
    </source>
</evidence>
<dbReference type="CDD" id="cd14854">
    <property type="entry name" value="TRAPPC2L"/>
    <property type="match status" value="1"/>
</dbReference>
<feature type="compositionally biased region" description="Acidic residues" evidence="4">
    <location>
        <begin position="439"/>
        <end position="456"/>
    </location>
</feature>
<evidence type="ECO:0000256" key="4">
    <source>
        <dbReference type="SAM" id="MobiDB-lite"/>
    </source>
</evidence>
<dbReference type="InterPro" id="IPR006722">
    <property type="entry name" value="Sedlin"/>
</dbReference>
<dbReference type="GO" id="GO:0005737">
    <property type="term" value="C:cytoplasm"/>
    <property type="evidence" value="ECO:0007669"/>
    <property type="project" value="GOC"/>
</dbReference>
<comment type="similarity">
    <text evidence="1">Belongs to the TRAPP small subunits family. Sedlin subfamily.</text>
</comment>
<evidence type="ECO:0000256" key="3">
    <source>
        <dbReference type="SAM" id="Coils"/>
    </source>
</evidence>
<feature type="region of interest" description="Disordered" evidence="4">
    <location>
        <begin position="432"/>
        <end position="456"/>
    </location>
</feature>
<comment type="caution">
    <text evidence="5">The sequence shown here is derived from an EMBL/GenBank/DDBJ whole genome shotgun (WGS) entry which is preliminary data.</text>
</comment>
<name>A0AAV2YZJ3_9STRA</name>
<feature type="compositionally biased region" description="Basic and acidic residues" evidence="4">
    <location>
        <begin position="575"/>
        <end position="586"/>
    </location>
</feature>
<feature type="compositionally biased region" description="Basic and acidic residues" evidence="4">
    <location>
        <begin position="540"/>
        <end position="559"/>
    </location>
</feature>
<evidence type="ECO:0000256" key="1">
    <source>
        <dbReference type="ARBA" id="ARBA00006626"/>
    </source>
</evidence>
<evidence type="ECO:0000256" key="2">
    <source>
        <dbReference type="ARBA" id="ARBA00024408"/>
    </source>
</evidence>
<dbReference type="SUPFAM" id="SSF64356">
    <property type="entry name" value="SNARE-like"/>
    <property type="match status" value="1"/>
</dbReference>
<reference evidence="5" key="2">
    <citation type="journal article" date="2023" name="Microbiol Resour">
        <title>Decontamination and Annotation of the Draft Genome Sequence of the Oomycete Lagenidium giganteum ARSEF 373.</title>
        <authorList>
            <person name="Morgan W.R."/>
            <person name="Tartar A."/>
        </authorList>
    </citation>
    <scope>NUCLEOTIDE SEQUENCE</scope>
    <source>
        <strain evidence="5">ARSEF 373</strain>
    </source>
</reference>
<evidence type="ECO:0000313" key="6">
    <source>
        <dbReference type="Proteomes" id="UP001146120"/>
    </source>
</evidence>
<dbReference type="AlphaFoldDB" id="A0AAV2YZJ3"/>
<dbReference type="GO" id="GO:0006888">
    <property type="term" value="P:endoplasmic reticulum to Golgi vesicle-mediated transport"/>
    <property type="evidence" value="ECO:0007669"/>
    <property type="project" value="InterPro"/>
</dbReference>
<proteinExistence type="inferred from homology"/>
<sequence>MTGTTHVKGVQNRTTAHGFHCALEQISANEERLEHERTKQALAASKKDIVEKDELILTLKTTLRKLQETLRKKEKDVQTLFAVMRAPQDADLTKKNKQQLIERLIMELQQRVVNCEAVAEARRRELDKLKCSMRMSRNQELEVELEVCYAEIERLRARGGPAHSPVLRPGDAIVGKLRLSAAPADTRPPPKEPPTKKTPRTLSAEATMSSKGQRTGLSSTSSYTSERPQLVRELTATKKESFVSKTRRRAQDAEYLKQVRLAQLETECELEENLHIRAARELRARLAQEQATMKQKLEEQREVIINAQVNELQRLRDATKQQEAERQAAIAAEQATQEQALQMARAAAEAQRVALLDKQARAAQLIQRNWRIRLQRLAQASLKATRAKIEQIEKNVAASASLIQTWWRKKMEDVTAAIAAVAVPSKLVIAPKLDSSNTSDDDEKIGEEDGIEDDTAAVDNAVKPTKDAPAQNVDSLHVAVVKRYDDDEFDDDPEANDDDSIASDTSEPSRMSGKESHGSSGEGEEVAHHPVDIDEYADEKEEHTSETDELTDHKDEHVEASSPDKTTEAPIALTPEKHKQNHDGMEHTPTQGFNLDPHWSPQASQVAEPRASAMISCIAIVGAANSPLYIRTFEEDEDLGFHNIVHVSLDIVEEKVRSAVSSASKDDMYIGFLGPIEDYRAYAYVTNTAVKFIAVVQDAPVRENELRAFFAELHKLYINAMSNPFAPIGERITSQQFEKRVYNLVLQHNNNA</sequence>
<feature type="compositionally biased region" description="Polar residues" evidence="4">
    <location>
        <begin position="204"/>
        <end position="227"/>
    </location>
</feature>
<organism evidence="5 6">
    <name type="scientific">Lagenidium giganteum</name>
    <dbReference type="NCBI Taxonomy" id="4803"/>
    <lineage>
        <taxon>Eukaryota</taxon>
        <taxon>Sar</taxon>
        <taxon>Stramenopiles</taxon>
        <taxon>Oomycota</taxon>
        <taxon>Peronosporomycetes</taxon>
        <taxon>Pythiales</taxon>
        <taxon>Pythiaceae</taxon>
    </lineage>
</organism>
<dbReference type="Pfam" id="PF04628">
    <property type="entry name" value="Sedlin_N"/>
    <property type="match status" value="1"/>
</dbReference>
<keyword evidence="6" id="KW-1185">Reference proteome</keyword>
<keyword evidence="3" id="KW-0175">Coiled coil</keyword>
<dbReference type="Proteomes" id="UP001146120">
    <property type="component" value="Unassembled WGS sequence"/>
</dbReference>
<protein>
    <recommendedName>
        <fullName evidence="2">Trafficking protein particle complex subunit 2-like protein</fullName>
    </recommendedName>
</protein>
<feature type="compositionally biased region" description="Acidic residues" evidence="4">
    <location>
        <begin position="487"/>
        <end position="501"/>
    </location>
</feature>
<feature type="region of interest" description="Disordered" evidence="4">
    <location>
        <begin position="180"/>
        <end position="229"/>
    </location>
</feature>
<dbReference type="Gene3D" id="3.30.450.70">
    <property type="match status" value="1"/>
</dbReference>
<reference evidence="5" key="1">
    <citation type="submission" date="2022-11" db="EMBL/GenBank/DDBJ databases">
        <authorList>
            <person name="Morgan W.R."/>
            <person name="Tartar A."/>
        </authorList>
    </citation>
    <scope>NUCLEOTIDE SEQUENCE</scope>
    <source>
        <strain evidence="5">ARSEF 373</strain>
    </source>
</reference>
<dbReference type="InterPro" id="IPR044760">
    <property type="entry name" value="TRAPPC2L"/>
</dbReference>
<feature type="coiled-coil region" evidence="3">
    <location>
        <begin position="261"/>
        <end position="332"/>
    </location>
</feature>
<dbReference type="EMBL" id="DAKRPA010000087">
    <property type="protein sequence ID" value="DAZ99228.1"/>
    <property type="molecule type" value="Genomic_DNA"/>
</dbReference>
<gene>
    <name evidence="5" type="ORF">N0F65_008095</name>
</gene>
<dbReference type="PANTHER" id="PTHR12403">
    <property type="entry name" value="TRAFFICKING PROTEIN PARTICLE COMPLEX SUBUNIT 2"/>
    <property type="match status" value="1"/>
</dbReference>